<comment type="similarity">
    <text evidence="4">In the C-terminal section; belongs to the pectinesterase family.</text>
</comment>
<comment type="similarity">
    <text evidence="3">In the N-terminal section; belongs to the PMEI family.</text>
</comment>
<dbReference type="InterPro" id="IPR006501">
    <property type="entry name" value="Pectinesterase_inhib_dom"/>
</dbReference>
<keyword evidence="10" id="KW-0325">Glycoprotein</keyword>
<proteinExistence type="inferred from homology"/>
<dbReference type="SUPFAM" id="SSF101148">
    <property type="entry name" value="Plant invertase/pectin methylesterase inhibitor"/>
    <property type="match status" value="1"/>
</dbReference>
<dbReference type="NCBIfam" id="TIGR01614">
    <property type="entry name" value="PME_inhib"/>
    <property type="match status" value="1"/>
</dbReference>
<dbReference type="InterPro" id="IPR000070">
    <property type="entry name" value="Pectinesterase_cat"/>
</dbReference>
<comment type="subcellular location">
    <subcellularLocation>
        <location evidence="1">Secreted</location>
        <location evidence="1">Cell wall</location>
    </subcellularLocation>
</comment>
<dbReference type="InterPro" id="IPR011050">
    <property type="entry name" value="Pectin_lyase_fold/virulence"/>
</dbReference>
<evidence type="ECO:0000256" key="7">
    <source>
        <dbReference type="ARBA" id="ARBA00022801"/>
    </source>
</evidence>
<keyword evidence="8" id="KW-0063">Aspartyl esterase</keyword>
<dbReference type="GO" id="GO:0030599">
    <property type="term" value="F:pectinesterase activity"/>
    <property type="evidence" value="ECO:0000318"/>
    <property type="project" value="GO_Central"/>
</dbReference>
<dbReference type="FunFam" id="1.20.140.40:FF:000021">
    <property type="entry name" value="Probable pectinesterase/pectinesterase inhibitor 51"/>
    <property type="match status" value="1"/>
</dbReference>
<reference evidence="15" key="1">
    <citation type="journal article" date="2016" name="Nat. Biotechnol.">
        <title>Sequencing wild and cultivated cassava and related species reveals extensive interspecific hybridization and genetic diversity.</title>
        <authorList>
            <person name="Bredeson J.V."/>
            <person name="Lyons J.B."/>
            <person name="Prochnik S.E."/>
            <person name="Wu G.A."/>
            <person name="Ha C.M."/>
            <person name="Edsinger-Gonzales E."/>
            <person name="Grimwood J."/>
            <person name="Schmutz J."/>
            <person name="Rabbi I.Y."/>
            <person name="Egesi C."/>
            <person name="Nauluvula P."/>
            <person name="Lebot V."/>
            <person name="Ndunguru J."/>
            <person name="Mkamilo G."/>
            <person name="Bart R.S."/>
            <person name="Setter T.L."/>
            <person name="Gleadow R.M."/>
            <person name="Kulakow P."/>
            <person name="Ferguson M.E."/>
            <person name="Rounsley S."/>
            <person name="Rokhsar D.S."/>
        </authorList>
    </citation>
    <scope>NUCLEOTIDE SEQUENCE [LARGE SCALE GENOMIC DNA]</scope>
    <source>
        <strain evidence="15">cv. AM560-2</strain>
    </source>
</reference>
<dbReference type="Pfam" id="PF01095">
    <property type="entry name" value="Pectinesterase"/>
    <property type="match status" value="1"/>
</dbReference>
<evidence type="ECO:0000313" key="15">
    <source>
        <dbReference type="Proteomes" id="UP000091857"/>
    </source>
</evidence>
<dbReference type="Pfam" id="PF04043">
    <property type="entry name" value="PMEI"/>
    <property type="match status" value="1"/>
</dbReference>
<dbReference type="Gene3D" id="1.20.140.40">
    <property type="entry name" value="Invertase/pectin methylesterase inhibitor family protein"/>
    <property type="match status" value="1"/>
</dbReference>
<evidence type="ECO:0000256" key="3">
    <source>
        <dbReference type="ARBA" id="ARBA00006027"/>
    </source>
</evidence>
<evidence type="ECO:0000256" key="11">
    <source>
        <dbReference type="ARBA" id="ARBA00047928"/>
    </source>
</evidence>
<name>A0A2C9URC6_MANES</name>
<organism evidence="14 15">
    <name type="scientific">Manihot esculenta</name>
    <name type="common">Cassava</name>
    <name type="synonym">Jatropha manihot</name>
    <dbReference type="NCBI Taxonomy" id="3983"/>
    <lineage>
        <taxon>Eukaryota</taxon>
        <taxon>Viridiplantae</taxon>
        <taxon>Streptophyta</taxon>
        <taxon>Embryophyta</taxon>
        <taxon>Tracheophyta</taxon>
        <taxon>Spermatophyta</taxon>
        <taxon>Magnoliopsida</taxon>
        <taxon>eudicotyledons</taxon>
        <taxon>Gunneridae</taxon>
        <taxon>Pentapetalae</taxon>
        <taxon>rosids</taxon>
        <taxon>fabids</taxon>
        <taxon>Malpighiales</taxon>
        <taxon>Euphorbiaceae</taxon>
        <taxon>Crotonoideae</taxon>
        <taxon>Manihoteae</taxon>
        <taxon>Manihot</taxon>
    </lineage>
</organism>
<dbReference type="Proteomes" id="UP000091857">
    <property type="component" value="Chromosome 13"/>
</dbReference>
<comment type="function">
    <text evidence="12">Acts in the modification of cell walls via demethylesterification of cell wall pectin.</text>
</comment>
<dbReference type="EMBL" id="CM004399">
    <property type="protein sequence ID" value="OAY33275.1"/>
    <property type="molecule type" value="Genomic_DNA"/>
</dbReference>
<evidence type="ECO:0000256" key="5">
    <source>
        <dbReference type="ARBA" id="ARBA00013229"/>
    </source>
</evidence>
<dbReference type="GO" id="GO:0042545">
    <property type="term" value="P:cell wall modification"/>
    <property type="evidence" value="ECO:0007669"/>
    <property type="project" value="InterPro"/>
</dbReference>
<evidence type="ECO:0000256" key="4">
    <source>
        <dbReference type="ARBA" id="ARBA00007786"/>
    </source>
</evidence>
<dbReference type="InterPro" id="IPR035513">
    <property type="entry name" value="Invertase/methylesterase_inhib"/>
</dbReference>
<feature type="domain" description="Pectinesterase inhibitor" evidence="13">
    <location>
        <begin position="56"/>
        <end position="206"/>
    </location>
</feature>
<dbReference type="Gene3D" id="2.160.20.10">
    <property type="entry name" value="Single-stranded right-handed beta-helix, Pectin lyase-like"/>
    <property type="match status" value="1"/>
</dbReference>
<dbReference type="SUPFAM" id="SSF51126">
    <property type="entry name" value="Pectin lyase-like"/>
    <property type="match status" value="1"/>
</dbReference>
<dbReference type="UniPathway" id="UPA00545">
    <property type="reaction ID" value="UER00823"/>
</dbReference>
<evidence type="ECO:0000313" key="14">
    <source>
        <dbReference type="EMBL" id="OAY33275.1"/>
    </source>
</evidence>
<protein>
    <recommendedName>
        <fullName evidence="5">pectinesterase</fullName>
        <ecNumber evidence="5">3.1.1.11</ecNumber>
    </recommendedName>
</protein>
<keyword evidence="9" id="KW-1015">Disulfide bond</keyword>
<sequence>MTAGSNTTTRPKSKCLLFTTIASLLLLPLLAIIPFFALRHKISHPYSPKSFSRLLVQVADIQLACQATRHPETCQTSLSQSNLLPPNPTPLQIIQSALWVSSQNLTIAQSMVKSLLGGATGNQDLTSVAKFCLDLLGFSQYRISATNDTLPLGKTKTLRAWMSAALAYQSDCYGGLSFQGGNSQEVNETKAFLEDLIGLSSNALSMIVSYDLYGNDTRLWRPPKTERDGFWEEPKVGSEMGLSVKFPPNLKSDVTVCKNSSRGCYKTVQEAVNEAPSNAVERKFVIHIKKGVYEEIVRVPSEKKNVVFIGDGMGKTIITGSLSVGQPGVTTYESATVGVIGDGFMASGITFQNAAGPPTRQAVAFRSESDQSYIENCEFLGNQDTLYAHSLRQFYKSCRIQGNVDFIFGNSAAFFQDCEILISPRQENPEKGETNVVTAQGRTDPAQSTGFVFLNCSINGTAEYMALYEKNPEVHRSYLGRPWKEYSRVVYIDSKFEAVITADGWLPWSGDFALDTLYYGEYKNSGPGSNLSERVSWSNQIPEEHINTYSIQNFIQGEEWLPSL</sequence>
<dbReference type="Gramene" id="Manes.13G082400.1.v8.1">
    <property type="protein sequence ID" value="Manes.13G082400.1.v8.1.CDS"/>
    <property type="gene ID" value="Manes.13G082400.v8.1"/>
</dbReference>
<evidence type="ECO:0000256" key="10">
    <source>
        <dbReference type="ARBA" id="ARBA00023180"/>
    </source>
</evidence>
<dbReference type="FunFam" id="2.160.20.10:FF:000001">
    <property type="entry name" value="Pectinesterase"/>
    <property type="match status" value="1"/>
</dbReference>
<dbReference type="OrthoDB" id="2019149at2759"/>
<evidence type="ECO:0000256" key="8">
    <source>
        <dbReference type="ARBA" id="ARBA00023085"/>
    </source>
</evidence>
<dbReference type="STRING" id="3983.A0A2C9URC6"/>
<dbReference type="EC" id="3.1.1.11" evidence="5"/>
<dbReference type="GO" id="GO:0046910">
    <property type="term" value="F:pectinesterase inhibitor activity"/>
    <property type="evidence" value="ECO:0000318"/>
    <property type="project" value="GO_Central"/>
</dbReference>
<comment type="pathway">
    <text evidence="2">Glycan metabolism; pectin degradation; 2-dehydro-3-deoxy-D-gluconate from pectin: step 1/5.</text>
</comment>
<keyword evidence="15" id="KW-1185">Reference proteome</keyword>
<evidence type="ECO:0000256" key="2">
    <source>
        <dbReference type="ARBA" id="ARBA00005184"/>
    </source>
</evidence>
<comment type="caution">
    <text evidence="14">The sequence shown here is derived from an EMBL/GenBank/DDBJ whole genome shotgun (WGS) entry which is preliminary data.</text>
</comment>
<evidence type="ECO:0000256" key="1">
    <source>
        <dbReference type="ARBA" id="ARBA00004191"/>
    </source>
</evidence>
<dbReference type="PANTHER" id="PTHR31707">
    <property type="entry name" value="PECTINESTERASE"/>
    <property type="match status" value="1"/>
</dbReference>
<keyword evidence="6" id="KW-0134">Cell wall</keyword>
<evidence type="ECO:0000259" key="13">
    <source>
        <dbReference type="SMART" id="SM00856"/>
    </source>
</evidence>
<comment type="catalytic activity">
    <reaction evidence="11">
        <text>[(1-&gt;4)-alpha-D-galacturonosyl methyl ester](n) + n H2O = [(1-&gt;4)-alpha-D-galacturonosyl](n) + n methanol + n H(+)</text>
        <dbReference type="Rhea" id="RHEA:22380"/>
        <dbReference type="Rhea" id="RHEA-COMP:14570"/>
        <dbReference type="Rhea" id="RHEA-COMP:14573"/>
        <dbReference type="ChEBI" id="CHEBI:15377"/>
        <dbReference type="ChEBI" id="CHEBI:15378"/>
        <dbReference type="ChEBI" id="CHEBI:17790"/>
        <dbReference type="ChEBI" id="CHEBI:140522"/>
        <dbReference type="ChEBI" id="CHEBI:140523"/>
        <dbReference type="EC" id="3.1.1.11"/>
    </reaction>
</comment>
<evidence type="ECO:0000256" key="9">
    <source>
        <dbReference type="ARBA" id="ARBA00023157"/>
    </source>
</evidence>
<dbReference type="InterPro" id="IPR012334">
    <property type="entry name" value="Pectin_lyas_fold"/>
</dbReference>
<dbReference type="GO" id="GO:0045490">
    <property type="term" value="P:pectin catabolic process"/>
    <property type="evidence" value="ECO:0007669"/>
    <property type="project" value="UniProtKB-UniPathway"/>
</dbReference>
<accession>A0A2C9URC6</accession>
<dbReference type="CDD" id="cd15798">
    <property type="entry name" value="PMEI-like_3"/>
    <property type="match status" value="1"/>
</dbReference>
<evidence type="ECO:0000256" key="6">
    <source>
        <dbReference type="ARBA" id="ARBA00022512"/>
    </source>
</evidence>
<keyword evidence="6" id="KW-0964">Secreted</keyword>
<evidence type="ECO:0000256" key="12">
    <source>
        <dbReference type="ARBA" id="ARBA00057335"/>
    </source>
</evidence>
<dbReference type="SMART" id="SM00856">
    <property type="entry name" value="PMEI"/>
    <property type="match status" value="1"/>
</dbReference>
<gene>
    <name evidence="14" type="ORF">MANES_13G082400v8</name>
</gene>
<dbReference type="AlphaFoldDB" id="A0A2C9URC6"/>
<keyword evidence="7" id="KW-0378">Hydrolase</keyword>